<comment type="caution">
    <text evidence="2">The sequence shown here is derived from an EMBL/GenBank/DDBJ whole genome shotgun (WGS) entry which is preliminary data.</text>
</comment>
<dbReference type="RefSeq" id="WP_068538607.1">
    <property type="nucleotide sequence ID" value="NZ_CAUPHE010000037.1"/>
</dbReference>
<protein>
    <submittedName>
        <fullName evidence="2">ImmA/IrrE family metallo-endopeptidase</fullName>
    </submittedName>
</protein>
<proteinExistence type="predicted"/>
<evidence type="ECO:0000259" key="1">
    <source>
        <dbReference type="Pfam" id="PF06114"/>
    </source>
</evidence>
<reference evidence="2" key="1">
    <citation type="submission" date="2023-05" db="EMBL/GenBank/DDBJ databases">
        <title>Genomic Catalog of Human Bladder Bacteria.</title>
        <authorList>
            <person name="Du J."/>
        </authorList>
    </citation>
    <scope>NUCLEOTIDE SEQUENCE</scope>
    <source>
        <strain evidence="2">UMB1304A</strain>
    </source>
</reference>
<dbReference type="AlphaFoldDB" id="A0AAW6ZLQ7"/>
<evidence type="ECO:0000313" key="2">
    <source>
        <dbReference type="EMBL" id="MDK8601683.1"/>
    </source>
</evidence>
<dbReference type="EMBL" id="JASPDQ010000007">
    <property type="protein sequence ID" value="MDK8601683.1"/>
    <property type="molecule type" value="Genomic_DNA"/>
</dbReference>
<dbReference type="InterPro" id="IPR052345">
    <property type="entry name" value="Rad_response_metalloprotease"/>
</dbReference>
<dbReference type="PANTHER" id="PTHR43236:SF2">
    <property type="entry name" value="BLL0069 PROTEIN"/>
    <property type="match status" value="1"/>
</dbReference>
<dbReference type="Proteomes" id="UP001225576">
    <property type="component" value="Unassembled WGS sequence"/>
</dbReference>
<feature type="domain" description="IrrE N-terminal-like" evidence="1">
    <location>
        <begin position="166"/>
        <end position="295"/>
    </location>
</feature>
<dbReference type="InterPro" id="IPR010359">
    <property type="entry name" value="IrrE_HExxH"/>
</dbReference>
<sequence length="385" mass="42712">MVVRVNVAPELLTWATERAGWDNNDIARRAPHLHEWVSGSRTPTLNQIQKFAADTYTPFAALFLDEPPAEHIPIPDMRTLSNRAVAKPSANLLDTIYECQNRQDWYREYAEEVGLPLVPFIGAATIQSPVAHVAAEMIDLLGFDVARRHKLRTISEARSALIDVVEQAGVLVMVSGIVGNNTHRKLNVAEFRGFALADARAPLIFVNGADTQAAQIFTILHELAHLWLGHSALSDAEVETHAGNAEELWCNRVSAEVLIPQAVLREQYAGVLDDDELERLAGIFKASTLVVLKRLFDVGLLAWDPYHEAYEAEHRRILELLASRPAPSSGGDFYKTHPRRVSARFARAVLESAFAGATPFRDAYRLLGTKKPSTFENLADRLLTA</sequence>
<evidence type="ECO:0000313" key="3">
    <source>
        <dbReference type="Proteomes" id="UP001225576"/>
    </source>
</evidence>
<accession>A0AAW6ZLQ7</accession>
<dbReference type="Pfam" id="PF06114">
    <property type="entry name" value="Peptidase_M78"/>
    <property type="match status" value="1"/>
</dbReference>
<gene>
    <name evidence="2" type="ORF">QP858_04300</name>
</gene>
<dbReference type="Gene3D" id="1.10.10.2910">
    <property type="match status" value="1"/>
</dbReference>
<dbReference type="PANTHER" id="PTHR43236">
    <property type="entry name" value="ANTITOXIN HIGA1"/>
    <property type="match status" value="1"/>
</dbReference>
<name>A0AAW6ZLQ7_9ACTO</name>
<organism evidence="2 3">
    <name type="scientific">Trueperella bernardiae</name>
    <dbReference type="NCBI Taxonomy" id="59561"/>
    <lineage>
        <taxon>Bacteria</taxon>
        <taxon>Bacillati</taxon>
        <taxon>Actinomycetota</taxon>
        <taxon>Actinomycetes</taxon>
        <taxon>Actinomycetales</taxon>
        <taxon>Actinomycetaceae</taxon>
        <taxon>Trueperella</taxon>
    </lineage>
</organism>